<keyword evidence="4" id="KW-1185">Reference proteome</keyword>
<dbReference type="PATRIC" id="fig|1208321.3.peg.1080"/>
<sequence length="290" mass="33212">MSASMTNGYLLSITVITISLAFDALHYILHNQHSPDYCDYAMKDTIQLTSSAPSEELSHFVESFWMIENPSDEDEELSTFPDGGIDLYFFHSAEYPLHISLVGLETDAKVGTMPSHSRLLGVRLKILASEYLLGMPVADILNDRITLDNGFAGIHLDDLQCFDTFHEKLSLYFSSQLITPIDPRKKIMSELIYRTNGAITVTEIAKSANWSSRQINRYFTKWLGLPLKSYCDILRFRNSFDTLKMGELFPEEGFNDQSHYIKLIKKYSRLTPKQLAQDENDRFVQLYSDD</sequence>
<organism evidence="3 4">
    <name type="scientific">Marinomonas profundimaris</name>
    <dbReference type="NCBI Taxonomy" id="1208321"/>
    <lineage>
        <taxon>Bacteria</taxon>
        <taxon>Pseudomonadati</taxon>
        <taxon>Pseudomonadota</taxon>
        <taxon>Gammaproteobacteria</taxon>
        <taxon>Oceanospirillales</taxon>
        <taxon>Oceanospirillaceae</taxon>
        <taxon>Marinomonas</taxon>
    </lineage>
</organism>
<accession>W1S045</accession>
<evidence type="ECO:0000313" key="3">
    <source>
        <dbReference type="EMBL" id="ETI61354.1"/>
    </source>
</evidence>
<name>W1S045_9GAMM</name>
<dbReference type="GO" id="GO:0003700">
    <property type="term" value="F:DNA-binding transcription factor activity"/>
    <property type="evidence" value="ECO:0007669"/>
    <property type="project" value="InterPro"/>
</dbReference>
<dbReference type="AlphaFoldDB" id="W1S045"/>
<dbReference type="Gene3D" id="1.10.10.60">
    <property type="entry name" value="Homeodomain-like"/>
    <property type="match status" value="1"/>
</dbReference>
<dbReference type="Proteomes" id="UP000018857">
    <property type="component" value="Unassembled WGS sequence"/>
</dbReference>
<dbReference type="PROSITE" id="PS01124">
    <property type="entry name" value="HTH_ARAC_FAMILY_2"/>
    <property type="match status" value="1"/>
</dbReference>
<reference evidence="3 4" key="1">
    <citation type="journal article" date="2014" name="Genome Announc.">
        <title>Draft Genome Sequence of Marinomonas sp. Strain D104, a Polycyclic Aromatic Hydrocarbon-Degrading Bacterium from the Deep-Sea Sediment of the Arctic Ocean.</title>
        <authorList>
            <person name="Dong C."/>
            <person name="Bai X."/>
            <person name="Lai Q."/>
            <person name="Xie Y."/>
            <person name="Chen X."/>
            <person name="Shao Z."/>
        </authorList>
    </citation>
    <scope>NUCLEOTIDE SEQUENCE [LARGE SCALE GENOMIC DNA]</scope>
    <source>
        <strain evidence="3 4">D104</strain>
    </source>
</reference>
<evidence type="ECO:0000256" key="1">
    <source>
        <dbReference type="SAM" id="Phobius"/>
    </source>
</evidence>
<dbReference type="InterPro" id="IPR018060">
    <property type="entry name" value="HTH_AraC"/>
</dbReference>
<dbReference type="GO" id="GO:0043565">
    <property type="term" value="F:sequence-specific DNA binding"/>
    <property type="evidence" value="ECO:0007669"/>
    <property type="project" value="InterPro"/>
</dbReference>
<evidence type="ECO:0000313" key="4">
    <source>
        <dbReference type="Proteomes" id="UP000018857"/>
    </source>
</evidence>
<dbReference type="SMART" id="SM00342">
    <property type="entry name" value="HTH_ARAC"/>
    <property type="match status" value="1"/>
</dbReference>
<protein>
    <submittedName>
        <fullName evidence="3">AraC family transcriptional regulator</fullName>
    </submittedName>
</protein>
<dbReference type="InterPro" id="IPR046532">
    <property type="entry name" value="DUF6597"/>
</dbReference>
<keyword evidence="1" id="KW-0472">Membrane</keyword>
<dbReference type="Pfam" id="PF20240">
    <property type="entry name" value="DUF6597"/>
    <property type="match status" value="1"/>
</dbReference>
<dbReference type="eggNOG" id="COG2207">
    <property type="taxonomic scope" value="Bacteria"/>
</dbReference>
<dbReference type="STRING" id="1208321.D104_05440"/>
<feature type="domain" description="HTH araC/xylS-type" evidence="2">
    <location>
        <begin position="185"/>
        <end position="278"/>
    </location>
</feature>
<feature type="transmembrane region" description="Helical" evidence="1">
    <location>
        <begin position="9"/>
        <end position="29"/>
    </location>
</feature>
<keyword evidence="1" id="KW-1133">Transmembrane helix</keyword>
<dbReference type="EMBL" id="AYOZ01000007">
    <property type="protein sequence ID" value="ETI61354.1"/>
    <property type="molecule type" value="Genomic_DNA"/>
</dbReference>
<proteinExistence type="predicted"/>
<evidence type="ECO:0000259" key="2">
    <source>
        <dbReference type="PROSITE" id="PS01124"/>
    </source>
</evidence>
<keyword evidence="1" id="KW-0812">Transmembrane</keyword>
<comment type="caution">
    <text evidence="3">The sequence shown here is derived from an EMBL/GenBank/DDBJ whole genome shotgun (WGS) entry which is preliminary data.</text>
</comment>
<gene>
    <name evidence="3" type="ORF">D104_05440</name>
</gene>